<dbReference type="GO" id="GO:0042302">
    <property type="term" value="F:structural constituent of cuticle"/>
    <property type="evidence" value="ECO:0007669"/>
    <property type="project" value="UniProtKB-UniRule"/>
</dbReference>
<feature type="region of interest" description="Disordered" evidence="2">
    <location>
        <begin position="147"/>
        <end position="177"/>
    </location>
</feature>
<dbReference type="OrthoDB" id="6428372at2759"/>
<feature type="signal peptide" evidence="3">
    <location>
        <begin position="1"/>
        <end position="16"/>
    </location>
</feature>
<dbReference type="Proteomes" id="UP000675881">
    <property type="component" value="Chromosome 2"/>
</dbReference>
<name>A0A7R8H5E1_LEPSM</name>
<feature type="chain" id="PRO_5043400305" evidence="3">
    <location>
        <begin position="17"/>
        <end position="177"/>
    </location>
</feature>
<dbReference type="InterPro" id="IPR051217">
    <property type="entry name" value="Insect_Cuticle_Struc_Prot"/>
</dbReference>
<dbReference type="GO" id="GO:0031012">
    <property type="term" value="C:extracellular matrix"/>
    <property type="evidence" value="ECO:0007669"/>
    <property type="project" value="TreeGrafter"/>
</dbReference>
<evidence type="ECO:0000256" key="2">
    <source>
        <dbReference type="SAM" id="MobiDB-lite"/>
    </source>
</evidence>
<sequence>MKVLYTLVFMSISVSAQYYSPLTTNPSIIDEPALYKFTYNVNDFELQNFGHEESRDGAETHGEYRVALPDGRTKIVTYEVIGDSGFVAGVKYEGEILPFTPPQPAPYEPSPPPPAVYQPLPNPLPPPAPKPAPLYYKPIPPPIQAPVYYKPLPPPTPTPKSNPPRKTYGPVRFNPFG</sequence>
<protein>
    <submittedName>
        <fullName evidence="4">(salmon louse) hypothetical protein</fullName>
    </submittedName>
</protein>
<feature type="compositionally biased region" description="Pro residues" evidence="2">
    <location>
        <begin position="151"/>
        <end position="162"/>
    </location>
</feature>
<feature type="region of interest" description="Disordered" evidence="2">
    <location>
        <begin position="101"/>
        <end position="135"/>
    </location>
</feature>
<organism evidence="4 5">
    <name type="scientific">Lepeophtheirus salmonis</name>
    <name type="common">Salmon louse</name>
    <name type="synonym">Caligus salmonis</name>
    <dbReference type="NCBI Taxonomy" id="72036"/>
    <lineage>
        <taxon>Eukaryota</taxon>
        <taxon>Metazoa</taxon>
        <taxon>Ecdysozoa</taxon>
        <taxon>Arthropoda</taxon>
        <taxon>Crustacea</taxon>
        <taxon>Multicrustacea</taxon>
        <taxon>Hexanauplia</taxon>
        <taxon>Copepoda</taxon>
        <taxon>Siphonostomatoida</taxon>
        <taxon>Caligidae</taxon>
        <taxon>Lepeophtheirus</taxon>
    </lineage>
</organism>
<accession>A0A7R8H5E1</accession>
<dbReference type="PANTHER" id="PTHR12236:SF79">
    <property type="entry name" value="CUTICULAR PROTEIN 50CB-RELATED"/>
    <property type="match status" value="1"/>
</dbReference>
<evidence type="ECO:0000256" key="1">
    <source>
        <dbReference type="ARBA" id="ARBA00022460"/>
    </source>
</evidence>
<reference evidence="4" key="1">
    <citation type="submission" date="2021-02" db="EMBL/GenBank/DDBJ databases">
        <authorList>
            <person name="Bekaert M."/>
        </authorList>
    </citation>
    <scope>NUCLEOTIDE SEQUENCE</scope>
    <source>
        <strain evidence="4">IoA-00</strain>
    </source>
</reference>
<evidence type="ECO:0000313" key="5">
    <source>
        <dbReference type="Proteomes" id="UP000675881"/>
    </source>
</evidence>
<dbReference type="InterPro" id="IPR000618">
    <property type="entry name" value="Insect_cuticle"/>
</dbReference>
<keyword evidence="5" id="KW-1185">Reference proteome</keyword>
<dbReference type="AlphaFoldDB" id="A0A7R8H5E1"/>
<keyword evidence="3" id="KW-0732">Signal</keyword>
<dbReference type="EMBL" id="HG994581">
    <property type="protein sequence ID" value="CAF2874821.1"/>
    <property type="molecule type" value="Genomic_DNA"/>
</dbReference>
<gene>
    <name evidence="4" type="ORF">LSAA_6745</name>
</gene>
<dbReference type="PRINTS" id="PR01217">
    <property type="entry name" value="PRICHEXTENSN"/>
</dbReference>
<dbReference type="PROSITE" id="PS51155">
    <property type="entry name" value="CHIT_BIND_RR_2"/>
    <property type="match status" value="1"/>
</dbReference>
<proteinExistence type="predicted"/>
<dbReference type="Pfam" id="PF00379">
    <property type="entry name" value="Chitin_bind_4"/>
    <property type="match status" value="1"/>
</dbReference>
<keyword evidence="1" id="KW-0193">Cuticle</keyword>
<dbReference type="PANTHER" id="PTHR12236">
    <property type="entry name" value="STRUCTURAL CONTITUENT OF CUTICLE"/>
    <property type="match status" value="1"/>
</dbReference>
<evidence type="ECO:0000313" key="4">
    <source>
        <dbReference type="EMBL" id="CAF2874821.1"/>
    </source>
</evidence>
<dbReference type="GO" id="GO:0005615">
    <property type="term" value="C:extracellular space"/>
    <property type="evidence" value="ECO:0007669"/>
    <property type="project" value="TreeGrafter"/>
</dbReference>
<evidence type="ECO:0000256" key="3">
    <source>
        <dbReference type="SAM" id="SignalP"/>
    </source>
</evidence>